<dbReference type="GO" id="GO:0038202">
    <property type="term" value="P:TORC1 signaling"/>
    <property type="evidence" value="ECO:0007669"/>
    <property type="project" value="Ensembl"/>
</dbReference>
<keyword evidence="8" id="KW-0472">Membrane</keyword>
<dbReference type="GeneTree" id="ENSGT00940000158573"/>
<dbReference type="GO" id="GO:0030183">
    <property type="term" value="P:B cell differentiation"/>
    <property type="evidence" value="ECO:0007669"/>
    <property type="project" value="Ensembl"/>
</dbReference>
<evidence type="ECO:0000256" key="12">
    <source>
        <dbReference type="ARBA" id="ARBA00076888"/>
    </source>
</evidence>
<dbReference type="PANTHER" id="PTHR14559">
    <property type="entry name" value="CASPASE RECRUITMENT DOMAIN FAMILY"/>
    <property type="match status" value="1"/>
</dbReference>
<evidence type="ECO:0000259" key="15">
    <source>
        <dbReference type="PROSITE" id="PS50209"/>
    </source>
</evidence>
<dbReference type="GO" id="GO:0048872">
    <property type="term" value="P:homeostasis of number of cells"/>
    <property type="evidence" value="ECO:0007669"/>
    <property type="project" value="Ensembl"/>
</dbReference>
<evidence type="ECO:0000256" key="1">
    <source>
        <dbReference type="ARBA" id="ARBA00004285"/>
    </source>
</evidence>
<organism evidence="16">
    <name type="scientific">Ursus maritimus</name>
    <name type="common">Polar bear</name>
    <name type="synonym">Thalarctos maritimus</name>
    <dbReference type="NCBI Taxonomy" id="29073"/>
    <lineage>
        <taxon>Eukaryota</taxon>
        <taxon>Metazoa</taxon>
        <taxon>Chordata</taxon>
        <taxon>Craniata</taxon>
        <taxon>Vertebrata</taxon>
        <taxon>Euteleostomi</taxon>
        <taxon>Mammalia</taxon>
        <taxon>Eutheria</taxon>
        <taxon>Laurasiatheria</taxon>
        <taxon>Carnivora</taxon>
        <taxon>Caniformia</taxon>
        <taxon>Ursidae</taxon>
        <taxon>Ursus</taxon>
    </lineage>
</organism>
<keyword evidence="5" id="KW-0597">Phosphoprotein</keyword>
<dbReference type="InterPro" id="IPR036034">
    <property type="entry name" value="PDZ_sf"/>
</dbReference>
<dbReference type="InterPro" id="IPR027417">
    <property type="entry name" value="P-loop_NTPase"/>
</dbReference>
<dbReference type="SUPFAM" id="SSF50156">
    <property type="entry name" value="PDZ domain-like"/>
    <property type="match status" value="1"/>
</dbReference>
<evidence type="ECO:0000256" key="5">
    <source>
        <dbReference type="ARBA" id="ARBA00022553"/>
    </source>
</evidence>
<evidence type="ECO:0000256" key="11">
    <source>
        <dbReference type="ARBA" id="ARBA00067942"/>
    </source>
</evidence>
<evidence type="ECO:0000256" key="9">
    <source>
        <dbReference type="ARBA" id="ARBA00023157"/>
    </source>
</evidence>
<dbReference type="Gene3D" id="2.30.42.10">
    <property type="match status" value="1"/>
</dbReference>
<dbReference type="InterPro" id="IPR011029">
    <property type="entry name" value="DEATH-like_dom_sf"/>
</dbReference>
<dbReference type="GO" id="GO:0005737">
    <property type="term" value="C:cytoplasm"/>
    <property type="evidence" value="ECO:0007669"/>
    <property type="project" value="UniProtKB-SubCell"/>
</dbReference>
<dbReference type="FunFam" id="1.10.533.10:FF:000003">
    <property type="entry name" value="Caspase recruitment domain family, member 11"/>
    <property type="match status" value="1"/>
</dbReference>
<keyword evidence="7 13" id="KW-0175">Coiled coil</keyword>
<dbReference type="GO" id="GO:0035739">
    <property type="term" value="P:CD4-positive, alpha-beta T cell proliferation"/>
    <property type="evidence" value="ECO:0007669"/>
    <property type="project" value="Ensembl"/>
</dbReference>
<keyword evidence="9" id="KW-1015">Disulfide bond</keyword>
<comment type="subunit">
    <text evidence="10">Homodimer; disulfide-linked. Homomultimer; polymerizes following activation, forming a nucleating helical template that seeds BCL10-filament formation via a CARD-CARD interaction. Interacts (via CARD domain) with BCL10 (via CARD domain); interaction takes place following CARD11 activation and polymerization, leading to the formation of a filamentous CBM complex assembly. Component of a CBM complex (CARD11-BCL10-MALT1) complex involved in NF-kappa-B activation. Found in a membrane raft complex, at least composed of BCL10, CARD11, DPP4 and IKBKB. Interacts (via PDZ domain) with DPP4 (via cytoplasmic tail).</text>
</comment>
<reference evidence="16" key="1">
    <citation type="submission" date="2019-03" db="UniProtKB">
        <authorList>
            <consortium name="Ensembl"/>
        </authorList>
    </citation>
    <scope>IDENTIFICATION</scope>
</reference>
<dbReference type="Gene3D" id="2.30.30.40">
    <property type="entry name" value="SH3 Domains"/>
    <property type="match status" value="1"/>
</dbReference>
<proteinExistence type="predicted"/>
<dbReference type="PROSITE" id="PS50209">
    <property type="entry name" value="CARD"/>
    <property type="match status" value="1"/>
</dbReference>
<evidence type="ECO:0000256" key="14">
    <source>
        <dbReference type="SAM" id="MobiDB-lite"/>
    </source>
</evidence>
<dbReference type="Ensembl" id="ENSUMAT00000012015.1">
    <property type="protein sequence ID" value="ENSUMAP00000010068.1"/>
    <property type="gene ID" value="ENSUMAG00000007449.1"/>
</dbReference>
<protein>
    <recommendedName>
        <fullName evidence="11">Caspase recruitment domain-containing protein 11</fullName>
    </recommendedName>
    <alternativeName>
        <fullName evidence="12">CARD-containing MAGUK protein 1</fullName>
    </alternativeName>
</protein>
<dbReference type="Gene3D" id="3.40.50.300">
    <property type="entry name" value="P-loop containing nucleotide triphosphate hydrolases"/>
    <property type="match status" value="1"/>
</dbReference>
<dbReference type="PANTHER" id="PTHR14559:SF4">
    <property type="entry name" value="CASPASE RECRUITMENT DOMAIN-CONTAINING PROTEIN 11"/>
    <property type="match status" value="1"/>
</dbReference>
<evidence type="ECO:0000256" key="6">
    <source>
        <dbReference type="ARBA" id="ARBA00022859"/>
    </source>
</evidence>
<feature type="domain" description="CARD" evidence="15">
    <location>
        <begin position="34"/>
        <end position="126"/>
    </location>
</feature>
<accession>A0A452TPR4</accession>
<dbReference type="GO" id="GO:0050700">
    <property type="term" value="F:CARD domain binding"/>
    <property type="evidence" value="ECO:0007669"/>
    <property type="project" value="Ensembl"/>
</dbReference>
<feature type="compositionally biased region" description="Acidic residues" evidence="14">
    <location>
        <begin position="479"/>
        <end position="490"/>
    </location>
</feature>
<dbReference type="GO" id="GO:0032449">
    <property type="term" value="C:CBM complex"/>
    <property type="evidence" value="ECO:0007669"/>
    <property type="project" value="Ensembl"/>
</dbReference>
<evidence type="ECO:0000256" key="13">
    <source>
        <dbReference type="SAM" id="Coils"/>
    </source>
</evidence>
<keyword evidence="4" id="KW-1017">Isopeptide bond</keyword>
<keyword evidence="6" id="KW-0391">Immunity</keyword>
<dbReference type="SUPFAM" id="SSF47986">
    <property type="entry name" value="DEATH domain"/>
    <property type="match status" value="1"/>
</dbReference>
<dbReference type="CDD" id="cd08808">
    <property type="entry name" value="CARD_CARD11_CARMA1"/>
    <property type="match status" value="1"/>
</dbReference>
<dbReference type="GO" id="GO:0030890">
    <property type="term" value="P:positive regulation of B cell proliferation"/>
    <property type="evidence" value="ECO:0007669"/>
    <property type="project" value="Ensembl"/>
</dbReference>
<dbReference type="GO" id="GO:0007249">
    <property type="term" value="P:canonical NF-kappaB signal transduction"/>
    <property type="evidence" value="ECO:0007669"/>
    <property type="project" value="Ensembl"/>
</dbReference>
<evidence type="ECO:0000313" key="16">
    <source>
        <dbReference type="Ensembl" id="ENSUMAP00000010068"/>
    </source>
</evidence>
<dbReference type="GO" id="GO:0031295">
    <property type="term" value="P:T cell costimulation"/>
    <property type="evidence" value="ECO:0007669"/>
    <property type="project" value="Ensembl"/>
</dbReference>
<evidence type="ECO:0000256" key="4">
    <source>
        <dbReference type="ARBA" id="ARBA00022499"/>
    </source>
</evidence>
<dbReference type="GO" id="GO:0032743">
    <property type="term" value="P:positive regulation of interleukin-2 production"/>
    <property type="evidence" value="ECO:0007669"/>
    <property type="project" value="Ensembl"/>
</dbReference>
<dbReference type="CDD" id="cd06736">
    <property type="entry name" value="PDZ_CARD11_CARD14-like"/>
    <property type="match status" value="1"/>
</dbReference>
<keyword evidence="3" id="KW-0963">Cytoplasm</keyword>
<dbReference type="FunFam" id="2.30.30.40:FF:000148">
    <property type="entry name" value="Caspase recruitment domain family member 11"/>
    <property type="match status" value="1"/>
</dbReference>
<dbReference type="GO" id="GO:0042100">
    <property type="term" value="P:B cell proliferation"/>
    <property type="evidence" value="ECO:0007669"/>
    <property type="project" value="Ensembl"/>
</dbReference>
<dbReference type="GO" id="GO:0050862">
    <property type="term" value="P:positive regulation of T cell receptor signaling pathway"/>
    <property type="evidence" value="ECO:0007669"/>
    <property type="project" value="Ensembl"/>
</dbReference>
<dbReference type="GO" id="GO:2000563">
    <property type="term" value="P:positive regulation of CD4-positive, alpha-beta T cell proliferation"/>
    <property type="evidence" value="ECO:0007669"/>
    <property type="project" value="Ensembl"/>
</dbReference>
<dbReference type="GO" id="GO:0045121">
    <property type="term" value="C:membrane raft"/>
    <property type="evidence" value="ECO:0007669"/>
    <property type="project" value="UniProtKB-SubCell"/>
</dbReference>
<gene>
    <name evidence="16" type="primary">CARD11</name>
</gene>
<evidence type="ECO:0000256" key="2">
    <source>
        <dbReference type="ARBA" id="ARBA00004496"/>
    </source>
</evidence>
<dbReference type="GO" id="GO:0051260">
    <property type="term" value="P:protein homooligomerization"/>
    <property type="evidence" value="ECO:0007669"/>
    <property type="project" value="Ensembl"/>
</dbReference>
<feature type="region of interest" description="Disordered" evidence="14">
    <location>
        <begin position="308"/>
        <end position="337"/>
    </location>
</feature>
<evidence type="ECO:0000256" key="7">
    <source>
        <dbReference type="ARBA" id="ARBA00023054"/>
    </source>
</evidence>
<evidence type="ECO:0000256" key="3">
    <source>
        <dbReference type="ARBA" id="ARBA00022490"/>
    </source>
</evidence>
<dbReference type="FunFam" id="2.30.42.10:FF:000136">
    <property type="entry name" value="Caspase recruitment domain family member 11"/>
    <property type="match status" value="1"/>
</dbReference>
<dbReference type="GO" id="GO:0042981">
    <property type="term" value="P:regulation of apoptotic process"/>
    <property type="evidence" value="ECO:0007669"/>
    <property type="project" value="InterPro"/>
</dbReference>
<dbReference type="AlphaFoldDB" id="A0A452TPR4"/>
<dbReference type="GO" id="GO:0045061">
    <property type="term" value="P:thymic T cell selection"/>
    <property type="evidence" value="ECO:0007669"/>
    <property type="project" value="Ensembl"/>
</dbReference>
<feature type="region of interest" description="Disordered" evidence="14">
    <location>
        <begin position="466"/>
        <end position="495"/>
    </location>
</feature>
<dbReference type="Gene3D" id="1.10.533.10">
    <property type="entry name" value="Death Domain, Fas"/>
    <property type="match status" value="1"/>
</dbReference>
<dbReference type="GO" id="GO:0045577">
    <property type="term" value="P:regulation of B cell differentiation"/>
    <property type="evidence" value="ECO:0007669"/>
    <property type="project" value="Ensembl"/>
</dbReference>
<sequence>MELCSEAPLLTLLGLLSKGGGSEMDDCMETLKDEEDALWENVECNRHMLSRYINPAKLTPYLRQCKVIDEQDEDEVLNAPMLPSKINRAGRLLDILHTKGQRGYVVFLESLEFYYPELYKLVTGKEPTRRFSTIVVEEGHEGLTHFLMNEVIKLQQQMKAKDLQRCELLAKSRQLEDEKKQLTLTRVELLTFQERYYKMKEERDSYNDELVKVKDDNYNLAMRYAQLSEEKNMAVMRSRDLQLEIDQLKHRLNKMEEECKLERNQSLKLKNDIENRPKREQVLELERENEMLKTKIQELQSIIQVRAGPGVDGGADPGLGVRPPGWPRGPGRSEEVRQAEELRDKYLEEKEDLELKCSTLGKDCEMYKHRMNTVMLQLEEVERERDQAFHSRDEAQTQYSQCLIEKDKYRKQIRELEEKNDEMRIEMVRREACIVNLESKLRRLSKDSSSLDQSLPRNLPVAIISQNFGDASPRTNGQEADDSSTSEESPEDSRYFLPYHPPKRRMNLKGIQVVAVGAAAGRWWRGPHACPSPLDGNPPPGNDSILRRYKEDAPHRFLAPARREDFLGCRWGGAAAALPALRVLMCAGPFADDSHERCSFGPPSVHSSSSSHQSEGLDAYDLEQVNLMFRKFSLERPFRPSVTSVGHVRGPGPSVQHTTLNGDSLISQLTLLGGNARGSFVHSVKPGSLAEKAGLHEGHQLLLLEGCIKGERQSVPLDTCTKEEAHWTIQRCSGPVTLHYKVNQEGYRKLLKDMEEGLITSGDSFYIRLNLNISSQLDACSLSLKCDDVVHVRDTMYQDRHEWLCARVDPYTDQDLDVGTIPSYSRAQQLLLVKLQRLMHRGSREEADSTHHTLRALRNTLQPEEPLSTSDPRVSPRLSRASFLFGQLLQFVSRSENKYKRMNSNERVRIVSGSPLGSLARSSLDATKLLTEKQEGMVLTAWPLPTSCWPGAPRPVLFTPTMLAKGLVQKLLNSGGAMEFTMCKPDVVTREELLRRQKTEAIIYSREKNPNTFECIVPANIEAVAAKDKHCLLEAGISCTRDLIKSRIYPIVLFIRVSEKNIKRFRAGAAQVAVDGWIHRMKSIHALDKDSALERKNILAPAAAWMNLEDMRLHDVSWTQEDNYYTIQLQAPGRFTDERMVAPGVGEGERGMSVSAGMRLSFAGCKSSADCRILIADSTLLRCRLKNGQEGDDSVRAAGLSKTKECHTSPARSAN</sequence>
<dbReference type="InterPro" id="IPR042141">
    <property type="entry name" value="CARD_CARD11"/>
</dbReference>
<feature type="region of interest" description="Disordered" evidence="14">
    <location>
        <begin position="1191"/>
        <end position="1215"/>
    </location>
</feature>
<dbReference type="GO" id="GO:0043123">
    <property type="term" value="P:positive regulation of canonical NF-kappaB signal transduction"/>
    <property type="evidence" value="ECO:0007669"/>
    <property type="project" value="Ensembl"/>
</dbReference>
<dbReference type="GO" id="GO:0001772">
    <property type="term" value="C:immunological synapse"/>
    <property type="evidence" value="ECO:0007669"/>
    <property type="project" value="Ensembl"/>
</dbReference>
<evidence type="ECO:0000256" key="8">
    <source>
        <dbReference type="ARBA" id="ARBA00023136"/>
    </source>
</evidence>
<feature type="compositionally biased region" description="Polar residues" evidence="14">
    <location>
        <begin position="466"/>
        <end position="478"/>
    </location>
</feature>
<comment type="subcellular location">
    <subcellularLocation>
        <location evidence="2">Cytoplasm</location>
    </subcellularLocation>
    <subcellularLocation>
        <location evidence="1">Membrane raft</location>
    </subcellularLocation>
</comment>
<dbReference type="GO" id="GO:0045580">
    <property type="term" value="P:regulation of T cell differentiation"/>
    <property type="evidence" value="ECO:0007669"/>
    <property type="project" value="Ensembl"/>
</dbReference>
<dbReference type="Pfam" id="PF00619">
    <property type="entry name" value="CARD"/>
    <property type="match status" value="1"/>
</dbReference>
<feature type="coiled-coil region" evidence="13">
    <location>
        <begin position="238"/>
        <end position="302"/>
    </location>
</feature>
<name>A0A452TPR4_URSMA</name>
<dbReference type="InterPro" id="IPR001315">
    <property type="entry name" value="CARD"/>
</dbReference>
<evidence type="ECO:0000256" key="10">
    <source>
        <dbReference type="ARBA" id="ARBA00065801"/>
    </source>
</evidence>